<evidence type="ECO:0000313" key="3">
    <source>
        <dbReference type="Proteomes" id="UP001419268"/>
    </source>
</evidence>
<protein>
    <submittedName>
        <fullName evidence="2">Uncharacterized protein</fullName>
    </submittedName>
</protein>
<name>A0AAP0EXW7_9MAGN</name>
<accession>A0AAP0EXW7</accession>
<comment type="caution">
    <text evidence="2">The sequence shown here is derived from an EMBL/GenBank/DDBJ whole genome shotgun (WGS) entry which is preliminary data.</text>
</comment>
<feature type="region of interest" description="Disordered" evidence="1">
    <location>
        <begin position="1"/>
        <end position="73"/>
    </location>
</feature>
<dbReference type="Proteomes" id="UP001419268">
    <property type="component" value="Unassembled WGS sequence"/>
</dbReference>
<dbReference type="AlphaFoldDB" id="A0AAP0EXW7"/>
<gene>
    <name evidence="2" type="ORF">Scep_023592</name>
</gene>
<reference evidence="2 3" key="1">
    <citation type="submission" date="2024-01" db="EMBL/GenBank/DDBJ databases">
        <title>Genome assemblies of Stephania.</title>
        <authorList>
            <person name="Yang L."/>
        </authorList>
    </citation>
    <scope>NUCLEOTIDE SEQUENCE [LARGE SCALE GENOMIC DNA]</scope>
    <source>
        <strain evidence="2">JXDWG</strain>
        <tissue evidence="2">Leaf</tissue>
    </source>
</reference>
<proteinExistence type="predicted"/>
<sequence length="147" mass="16620">MNMKLTKEYTGEGDQDPRGPTRTNERDKRARRVTFEDSSRTRRSDDGGGRYDYRETRQNAHGGGDGARDGEARWWRRGTVKARWWSEDGRGTVERDGGGIGMVYGRWRRDGGRDGGAREKATTRQGRWMQDGGDGDGGRSDDLDEAM</sequence>
<feature type="region of interest" description="Disordered" evidence="1">
    <location>
        <begin position="89"/>
        <end position="147"/>
    </location>
</feature>
<evidence type="ECO:0000256" key="1">
    <source>
        <dbReference type="SAM" id="MobiDB-lite"/>
    </source>
</evidence>
<organism evidence="2 3">
    <name type="scientific">Stephania cephalantha</name>
    <dbReference type="NCBI Taxonomy" id="152367"/>
    <lineage>
        <taxon>Eukaryota</taxon>
        <taxon>Viridiplantae</taxon>
        <taxon>Streptophyta</taxon>
        <taxon>Embryophyta</taxon>
        <taxon>Tracheophyta</taxon>
        <taxon>Spermatophyta</taxon>
        <taxon>Magnoliopsida</taxon>
        <taxon>Ranunculales</taxon>
        <taxon>Menispermaceae</taxon>
        <taxon>Menispermoideae</taxon>
        <taxon>Cissampelideae</taxon>
        <taxon>Stephania</taxon>
    </lineage>
</organism>
<feature type="compositionally biased region" description="Basic and acidic residues" evidence="1">
    <location>
        <begin position="107"/>
        <end position="122"/>
    </location>
</feature>
<keyword evidence="3" id="KW-1185">Reference proteome</keyword>
<feature type="compositionally biased region" description="Basic and acidic residues" evidence="1">
    <location>
        <begin position="1"/>
        <end position="58"/>
    </location>
</feature>
<dbReference type="EMBL" id="JBBNAG010000010">
    <property type="protein sequence ID" value="KAK9100162.1"/>
    <property type="molecule type" value="Genomic_DNA"/>
</dbReference>
<evidence type="ECO:0000313" key="2">
    <source>
        <dbReference type="EMBL" id="KAK9100162.1"/>
    </source>
</evidence>